<dbReference type="PROSITE" id="PS51819">
    <property type="entry name" value="VOC"/>
    <property type="match status" value="1"/>
</dbReference>
<dbReference type="InterPro" id="IPR037523">
    <property type="entry name" value="VOC_core"/>
</dbReference>
<dbReference type="Gene3D" id="3.10.180.10">
    <property type="entry name" value="2,3-Dihydroxybiphenyl 1,2-Dioxygenase, domain 1"/>
    <property type="match status" value="1"/>
</dbReference>
<organism evidence="3 4">
    <name type="scientific">Thalassotalea fonticola</name>
    <dbReference type="NCBI Taxonomy" id="3065649"/>
    <lineage>
        <taxon>Bacteria</taxon>
        <taxon>Pseudomonadati</taxon>
        <taxon>Pseudomonadota</taxon>
        <taxon>Gammaproteobacteria</taxon>
        <taxon>Alteromonadales</taxon>
        <taxon>Colwelliaceae</taxon>
        <taxon>Thalassotalea</taxon>
    </lineage>
</organism>
<dbReference type="SUPFAM" id="SSF54593">
    <property type="entry name" value="Glyoxalase/Bleomycin resistance protein/Dihydroxybiphenyl dioxygenase"/>
    <property type="match status" value="1"/>
</dbReference>
<feature type="signal peptide" evidence="1">
    <location>
        <begin position="1"/>
        <end position="34"/>
    </location>
</feature>
<accession>A0ABZ0GJ56</accession>
<proteinExistence type="predicted"/>
<feature type="domain" description="VOC" evidence="2">
    <location>
        <begin position="46"/>
        <end position="175"/>
    </location>
</feature>
<dbReference type="RefSeq" id="WP_348394756.1">
    <property type="nucleotide sequence ID" value="NZ_CP136600.1"/>
</dbReference>
<protein>
    <recommendedName>
        <fullName evidence="2">VOC domain-containing protein</fullName>
    </recommendedName>
</protein>
<sequence>MKISHKLSRLFRNATLLVTLSFMFLTLTSVRAYAQDPTCFNNVNIEPSFIAFTTTKESKLANWYQTTFGLNIVKEFSFPDGSVTGVLMHKGEFVIEVFNRKDALKKDDFIKKAKTEQWRGVMKFGIYTNANLATLKQCLKNKGIKAGRIFKDEKLNIDLLQVIDPEQNILEIISRTNKL</sequence>
<name>A0ABZ0GJ56_9GAMM</name>
<dbReference type="InterPro" id="IPR029068">
    <property type="entry name" value="Glyas_Bleomycin-R_OHBP_Dase"/>
</dbReference>
<keyword evidence="4" id="KW-1185">Reference proteome</keyword>
<reference evidence="3 4" key="1">
    <citation type="submission" date="2023-09" db="EMBL/GenBank/DDBJ databases">
        <authorList>
            <person name="Qi X."/>
        </authorList>
    </citation>
    <scope>NUCLEOTIDE SEQUENCE [LARGE SCALE GENOMIC DNA]</scope>
    <source>
        <strain evidence="3 4">S1-1</strain>
    </source>
</reference>
<evidence type="ECO:0000259" key="2">
    <source>
        <dbReference type="PROSITE" id="PS51819"/>
    </source>
</evidence>
<evidence type="ECO:0000256" key="1">
    <source>
        <dbReference type="SAM" id="SignalP"/>
    </source>
</evidence>
<dbReference type="EMBL" id="CP136600">
    <property type="protein sequence ID" value="WOH35941.1"/>
    <property type="molecule type" value="Genomic_DNA"/>
</dbReference>
<dbReference type="Proteomes" id="UP001301442">
    <property type="component" value="Chromosome"/>
</dbReference>
<evidence type="ECO:0000313" key="3">
    <source>
        <dbReference type="EMBL" id="WOH35941.1"/>
    </source>
</evidence>
<evidence type="ECO:0000313" key="4">
    <source>
        <dbReference type="Proteomes" id="UP001301442"/>
    </source>
</evidence>
<gene>
    <name evidence="3" type="ORF">RI844_11165</name>
</gene>
<keyword evidence="1" id="KW-0732">Signal</keyword>
<feature type="chain" id="PRO_5046134489" description="VOC domain-containing protein" evidence="1">
    <location>
        <begin position="35"/>
        <end position="179"/>
    </location>
</feature>